<reference evidence="1 2" key="1">
    <citation type="journal article" date="2021" name="BMC Genomics">
        <title>Datura genome reveals duplications of psychoactive alkaloid biosynthetic genes and high mutation rate following tissue culture.</title>
        <authorList>
            <person name="Rajewski A."/>
            <person name="Carter-House D."/>
            <person name="Stajich J."/>
            <person name="Litt A."/>
        </authorList>
    </citation>
    <scope>NUCLEOTIDE SEQUENCE [LARGE SCALE GENOMIC DNA]</scope>
    <source>
        <strain evidence="1">AR-01</strain>
    </source>
</reference>
<gene>
    <name evidence="1" type="ORF">HAX54_015784</name>
</gene>
<name>A0ABS8Y2T8_DATST</name>
<feature type="non-terminal residue" evidence="1">
    <location>
        <position position="63"/>
    </location>
</feature>
<keyword evidence="2" id="KW-1185">Reference proteome</keyword>
<sequence length="63" mass="6956">MDLQPSETQIQLDPAELADVVEVVHVELVDVVEPINDDGMTAVANKLKVEVEFTQDLNIVPIE</sequence>
<evidence type="ECO:0000313" key="2">
    <source>
        <dbReference type="Proteomes" id="UP000823775"/>
    </source>
</evidence>
<comment type="caution">
    <text evidence="1">The sequence shown here is derived from an EMBL/GenBank/DDBJ whole genome shotgun (WGS) entry which is preliminary data.</text>
</comment>
<protein>
    <submittedName>
        <fullName evidence="1">Uncharacterized protein</fullName>
    </submittedName>
</protein>
<dbReference type="EMBL" id="JACEIK010020079">
    <property type="protein sequence ID" value="MCE5166205.1"/>
    <property type="molecule type" value="Genomic_DNA"/>
</dbReference>
<accession>A0ABS8Y2T8</accession>
<proteinExistence type="predicted"/>
<evidence type="ECO:0000313" key="1">
    <source>
        <dbReference type="EMBL" id="MCE5166205.1"/>
    </source>
</evidence>
<dbReference type="Proteomes" id="UP000823775">
    <property type="component" value="Unassembled WGS sequence"/>
</dbReference>
<organism evidence="1 2">
    <name type="scientific">Datura stramonium</name>
    <name type="common">Jimsonweed</name>
    <name type="synonym">Common thornapple</name>
    <dbReference type="NCBI Taxonomy" id="4076"/>
    <lineage>
        <taxon>Eukaryota</taxon>
        <taxon>Viridiplantae</taxon>
        <taxon>Streptophyta</taxon>
        <taxon>Embryophyta</taxon>
        <taxon>Tracheophyta</taxon>
        <taxon>Spermatophyta</taxon>
        <taxon>Magnoliopsida</taxon>
        <taxon>eudicotyledons</taxon>
        <taxon>Gunneridae</taxon>
        <taxon>Pentapetalae</taxon>
        <taxon>asterids</taxon>
        <taxon>lamiids</taxon>
        <taxon>Solanales</taxon>
        <taxon>Solanaceae</taxon>
        <taxon>Solanoideae</taxon>
        <taxon>Datureae</taxon>
        <taxon>Datura</taxon>
    </lineage>
</organism>